<proteinExistence type="predicted"/>
<evidence type="ECO:0000313" key="5">
    <source>
        <dbReference type="EMBL" id="QDR81930.1"/>
    </source>
</evidence>
<dbReference type="Pfam" id="PF12838">
    <property type="entry name" value="Fer4_7"/>
    <property type="match status" value="1"/>
</dbReference>
<dbReference type="Gene3D" id="3.40.50.1780">
    <property type="match status" value="1"/>
</dbReference>
<dbReference type="GO" id="GO:0005506">
    <property type="term" value="F:iron ion binding"/>
    <property type="evidence" value="ECO:0007669"/>
    <property type="project" value="InterPro"/>
</dbReference>
<evidence type="ECO:0000313" key="6">
    <source>
        <dbReference type="Proteomes" id="UP000320776"/>
    </source>
</evidence>
<dbReference type="PANTHER" id="PTHR11615">
    <property type="entry name" value="NITRATE, FORMATE, IRON DEHYDROGENASE"/>
    <property type="match status" value="1"/>
</dbReference>
<dbReference type="OrthoDB" id="9805142at2"/>
<keyword evidence="1" id="KW-0479">Metal-binding</keyword>
<keyword evidence="5" id="KW-0560">Oxidoreductase</keyword>
<dbReference type="SUPFAM" id="SSF53920">
    <property type="entry name" value="Fe-only hydrogenase"/>
    <property type="match status" value="1"/>
</dbReference>
<dbReference type="PROSITE" id="PS00198">
    <property type="entry name" value="4FE4S_FER_1"/>
    <property type="match status" value="1"/>
</dbReference>
<dbReference type="InterPro" id="IPR004108">
    <property type="entry name" value="Fe_hydrogenase_lsu_C"/>
</dbReference>
<dbReference type="InterPro" id="IPR017896">
    <property type="entry name" value="4Fe4S_Fe-S-bd"/>
</dbReference>
<evidence type="ECO:0000256" key="1">
    <source>
        <dbReference type="ARBA" id="ARBA00022723"/>
    </source>
</evidence>
<dbReference type="InterPro" id="IPR050340">
    <property type="entry name" value="Cytosolic_Fe-S_CAF"/>
</dbReference>
<dbReference type="Proteomes" id="UP000320776">
    <property type="component" value="Chromosome"/>
</dbReference>
<dbReference type="RefSeq" id="WP_144351360.1">
    <property type="nucleotide sequence ID" value="NZ_CP036259.1"/>
</dbReference>
<feature type="domain" description="4Fe-4S ferredoxin-type" evidence="4">
    <location>
        <begin position="11"/>
        <end position="40"/>
    </location>
</feature>
<dbReference type="NCBIfam" id="TIGR02512">
    <property type="entry name" value="FeFe_hydrog_A"/>
    <property type="match status" value="1"/>
</dbReference>
<dbReference type="PROSITE" id="PS51379">
    <property type="entry name" value="4FE4S_FER_2"/>
    <property type="match status" value="2"/>
</dbReference>
<dbReference type="Gene3D" id="3.40.950.10">
    <property type="entry name" value="Fe-only Hydrogenase (Larger Subunit), Chain L, domain 3"/>
    <property type="match status" value="1"/>
</dbReference>
<dbReference type="SUPFAM" id="SSF54862">
    <property type="entry name" value="4Fe-4S ferredoxins"/>
    <property type="match status" value="1"/>
</dbReference>
<dbReference type="KEGG" id="sted:SPTER_33500"/>
<keyword evidence="6" id="KW-1185">Reference proteome</keyword>
<dbReference type="Pfam" id="PF02906">
    <property type="entry name" value="Fe_hyd_lg_C"/>
    <property type="match status" value="1"/>
</dbReference>
<dbReference type="Gene3D" id="3.30.70.20">
    <property type="match status" value="1"/>
</dbReference>
<reference evidence="5 6" key="1">
    <citation type="submission" date="2019-02" db="EMBL/GenBank/DDBJ databases">
        <title>Closed genome of Sporomusa termitida DSM 4440.</title>
        <authorList>
            <person name="Poehlein A."/>
            <person name="Daniel R."/>
        </authorList>
    </citation>
    <scope>NUCLEOTIDE SEQUENCE [LARGE SCALE GENOMIC DNA]</scope>
    <source>
        <strain evidence="5 6">DSM 4440</strain>
    </source>
</reference>
<dbReference type="GO" id="GO:0051536">
    <property type="term" value="F:iron-sulfur cluster binding"/>
    <property type="evidence" value="ECO:0007669"/>
    <property type="project" value="UniProtKB-KW"/>
</dbReference>
<gene>
    <name evidence="5" type="primary">hydA_2</name>
    <name evidence="5" type="ORF">SPTER_33500</name>
</gene>
<dbReference type="GO" id="GO:0008901">
    <property type="term" value="F:ferredoxin hydrogenase activity"/>
    <property type="evidence" value="ECO:0007669"/>
    <property type="project" value="UniProtKB-EC"/>
</dbReference>
<evidence type="ECO:0000256" key="2">
    <source>
        <dbReference type="ARBA" id="ARBA00023004"/>
    </source>
</evidence>
<sequence length="419" mass="45197">MKGFQAQEKTGIIEIDRKTCKGCDSCKAFCPTDAIEGKYGAIHKIDGEKCVSCGQCLINCPFGAPQDTVDVVDQVIDKLKNKQVTVVGTIAPAVRVAIGEEFGMEPGSLVTEKLYGAMKEAGFKVLDTNFTADQTIMEEGMELIAKIRHYALGEPTAHHLGPLPQFTSCCPAWVTYAELYYPELLPHMSSAKSPMMMAGALGKTYGAAEIWQVAPADVFMVGIMPCTAKKFEASRPEFHSAAHYWQTQGQSGDYPDIDVVLTTRDLARLFKKLNINVRTVAEYSDQDNPLAQYSGAATIFANTGGVMEAALRTAYFVITGTELDVLEFKPVRGLQGVKEAAVTLKDAKTGSAVTLNVAVAHGTKQNVKPLLDEVQAGKSPYHFIEIMNCPGGCVNGGGQPINPMGTSWLDKAKAVLPWA</sequence>
<dbReference type="InterPro" id="IPR013352">
    <property type="entry name" value="Fe_hydrogenase_subset"/>
</dbReference>
<dbReference type="AlphaFoldDB" id="A0A517DX47"/>
<dbReference type="InterPro" id="IPR017900">
    <property type="entry name" value="4Fe4S_Fe_S_CS"/>
</dbReference>
<organism evidence="5 6">
    <name type="scientific">Sporomusa termitida</name>
    <dbReference type="NCBI Taxonomy" id="2377"/>
    <lineage>
        <taxon>Bacteria</taxon>
        <taxon>Bacillati</taxon>
        <taxon>Bacillota</taxon>
        <taxon>Negativicutes</taxon>
        <taxon>Selenomonadales</taxon>
        <taxon>Sporomusaceae</taxon>
        <taxon>Sporomusa</taxon>
    </lineage>
</organism>
<feature type="domain" description="4Fe-4S ferredoxin-type" evidence="4">
    <location>
        <begin position="41"/>
        <end position="70"/>
    </location>
</feature>
<evidence type="ECO:0000256" key="3">
    <source>
        <dbReference type="ARBA" id="ARBA00023014"/>
    </source>
</evidence>
<keyword evidence="2" id="KW-0408">Iron</keyword>
<dbReference type="EC" id="1.12.7.2" evidence="5"/>
<keyword evidence="3" id="KW-0411">Iron-sulfur</keyword>
<dbReference type="InterPro" id="IPR009016">
    <property type="entry name" value="Fe_hydrogenase"/>
</dbReference>
<dbReference type="EMBL" id="CP036259">
    <property type="protein sequence ID" value="QDR81930.1"/>
    <property type="molecule type" value="Genomic_DNA"/>
</dbReference>
<name>A0A517DX47_9FIRM</name>
<accession>A0A517DX47</accession>
<evidence type="ECO:0000259" key="4">
    <source>
        <dbReference type="PROSITE" id="PS51379"/>
    </source>
</evidence>
<protein>
    <submittedName>
        <fullName evidence="5">Periplasmic [Fe] hydrogenase large subunit</fullName>
        <ecNumber evidence="5">1.12.7.2</ecNumber>
    </submittedName>
</protein>